<dbReference type="GO" id="GO:0016020">
    <property type="term" value="C:membrane"/>
    <property type="evidence" value="ECO:0007669"/>
    <property type="project" value="UniProtKB-SubCell"/>
</dbReference>
<protein>
    <submittedName>
        <fullName evidence="7">Protein TonB</fullName>
    </submittedName>
</protein>
<keyword evidence="2" id="KW-0812">Transmembrane</keyword>
<organism evidence="7 8">
    <name type="scientific">Sphingomonas gellani</name>
    <dbReference type="NCBI Taxonomy" id="1166340"/>
    <lineage>
        <taxon>Bacteria</taxon>
        <taxon>Pseudomonadati</taxon>
        <taxon>Pseudomonadota</taxon>
        <taxon>Alphaproteobacteria</taxon>
        <taxon>Sphingomonadales</taxon>
        <taxon>Sphingomonadaceae</taxon>
        <taxon>Sphingomonas</taxon>
    </lineage>
</organism>
<dbReference type="STRING" id="1166340.SAMN05192583_1960"/>
<feature type="region of interest" description="Disordered" evidence="5">
    <location>
        <begin position="11"/>
        <end position="38"/>
    </location>
</feature>
<dbReference type="InterPro" id="IPR006260">
    <property type="entry name" value="TonB/TolA_C"/>
</dbReference>
<reference evidence="8" key="1">
    <citation type="submission" date="2016-10" db="EMBL/GenBank/DDBJ databases">
        <authorList>
            <person name="Varghese N."/>
            <person name="Submissions S."/>
        </authorList>
    </citation>
    <scope>NUCLEOTIDE SEQUENCE [LARGE SCALE GENOMIC DNA]</scope>
    <source>
        <strain evidence="8">S6-262</strain>
    </source>
</reference>
<dbReference type="Gene3D" id="3.30.1150.10">
    <property type="match status" value="1"/>
</dbReference>
<evidence type="ECO:0000256" key="1">
    <source>
        <dbReference type="ARBA" id="ARBA00004167"/>
    </source>
</evidence>
<evidence type="ECO:0000259" key="6">
    <source>
        <dbReference type="PROSITE" id="PS52015"/>
    </source>
</evidence>
<feature type="domain" description="TonB C-terminal" evidence="6">
    <location>
        <begin position="22"/>
        <end position="115"/>
    </location>
</feature>
<dbReference type="SUPFAM" id="SSF74653">
    <property type="entry name" value="TolA/TonB C-terminal domain"/>
    <property type="match status" value="1"/>
</dbReference>
<evidence type="ECO:0000313" key="8">
    <source>
        <dbReference type="Proteomes" id="UP000199206"/>
    </source>
</evidence>
<dbReference type="PROSITE" id="PS52015">
    <property type="entry name" value="TONB_CTD"/>
    <property type="match status" value="1"/>
</dbReference>
<dbReference type="AlphaFoldDB" id="A0A1H8DMA6"/>
<keyword evidence="3" id="KW-1133">Transmembrane helix</keyword>
<evidence type="ECO:0000256" key="5">
    <source>
        <dbReference type="SAM" id="MobiDB-lite"/>
    </source>
</evidence>
<dbReference type="InterPro" id="IPR037682">
    <property type="entry name" value="TonB_C"/>
</dbReference>
<evidence type="ECO:0000256" key="2">
    <source>
        <dbReference type="ARBA" id="ARBA00022692"/>
    </source>
</evidence>
<sequence length="115" mass="12067">MAALAMAAVQEASGTQAAISPPKPLPRQDGMLGQSPYPGEALRLHQEGTTTLTLHVNANGRVTRCLVATSSGSPSLDRASCAFAHGVRFDPARDGAGVTVEGDTSFPMHWRLPRD</sequence>
<dbReference type="Pfam" id="PF03544">
    <property type="entry name" value="TonB_C"/>
    <property type="match status" value="1"/>
</dbReference>
<evidence type="ECO:0000256" key="3">
    <source>
        <dbReference type="ARBA" id="ARBA00022989"/>
    </source>
</evidence>
<comment type="subcellular location">
    <subcellularLocation>
        <location evidence="1">Membrane</location>
        <topology evidence="1">Single-pass membrane protein</topology>
    </subcellularLocation>
</comment>
<keyword evidence="4" id="KW-0472">Membrane</keyword>
<dbReference type="RefSeq" id="WP_139198065.1">
    <property type="nucleotide sequence ID" value="NZ_FOCF01000004.1"/>
</dbReference>
<dbReference type="EMBL" id="FOCF01000004">
    <property type="protein sequence ID" value="SEN07668.1"/>
    <property type="molecule type" value="Genomic_DNA"/>
</dbReference>
<dbReference type="OrthoDB" id="7390536at2"/>
<dbReference type="GO" id="GO:0055085">
    <property type="term" value="P:transmembrane transport"/>
    <property type="evidence" value="ECO:0007669"/>
    <property type="project" value="InterPro"/>
</dbReference>
<proteinExistence type="predicted"/>
<gene>
    <name evidence="7" type="ORF">SAMN05192583_1960</name>
</gene>
<evidence type="ECO:0000313" key="7">
    <source>
        <dbReference type="EMBL" id="SEN07668.1"/>
    </source>
</evidence>
<dbReference type="Proteomes" id="UP000199206">
    <property type="component" value="Unassembled WGS sequence"/>
</dbReference>
<name>A0A1H8DMA6_9SPHN</name>
<accession>A0A1H8DMA6</accession>
<keyword evidence="8" id="KW-1185">Reference proteome</keyword>
<dbReference type="NCBIfam" id="TIGR01352">
    <property type="entry name" value="tonB_Cterm"/>
    <property type="match status" value="1"/>
</dbReference>
<evidence type="ECO:0000256" key="4">
    <source>
        <dbReference type="ARBA" id="ARBA00023136"/>
    </source>
</evidence>